<gene>
    <name evidence="5" type="ORF">J1N51_14130</name>
</gene>
<protein>
    <submittedName>
        <fullName evidence="5">Enoyl-CoA hydratase</fullName>
    </submittedName>
</protein>
<accession>A0A975DBD5</accession>
<comment type="subcellular location">
    <subcellularLocation>
        <location evidence="1">Peroxisome</location>
    </subcellularLocation>
</comment>
<dbReference type="PANTHER" id="PTHR43684:SF1">
    <property type="entry name" value="ENOYL-COA DELTA ISOMERASE 2"/>
    <property type="match status" value="1"/>
</dbReference>
<evidence type="ECO:0000313" key="5">
    <source>
        <dbReference type="EMBL" id="QTH63829.1"/>
    </source>
</evidence>
<dbReference type="PANTHER" id="PTHR43684">
    <property type="match status" value="1"/>
</dbReference>
<keyword evidence="6" id="KW-1185">Reference proteome</keyword>
<dbReference type="Proteomes" id="UP000682739">
    <property type="component" value="Chromosome"/>
</dbReference>
<proteinExistence type="inferred from homology"/>
<dbReference type="EMBL" id="CP072110">
    <property type="protein sequence ID" value="QTH63829.1"/>
    <property type="molecule type" value="Genomic_DNA"/>
</dbReference>
<reference evidence="5" key="1">
    <citation type="submission" date="2021-03" db="EMBL/GenBank/DDBJ databases">
        <title>Description of Psychrosphaera ytuae sp. nov. isolated from deep sea sediment of South China Sea.</title>
        <authorList>
            <person name="Zhang J."/>
            <person name="Xu X.-D."/>
        </authorList>
    </citation>
    <scope>NUCLEOTIDE SEQUENCE</scope>
    <source>
        <strain evidence="5">MTZ26</strain>
    </source>
</reference>
<name>A0A975DBD5_9GAMM</name>
<evidence type="ECO:0000313" key="6">
    <source>
        <dbReference type="Proteomes" id="UP000682739"/>
    </source>
</evidence>
<evidence type="ECO:0000256" key="4">
    <source>
        <dbReference type="ARBA" id="ARBA00023235"/>
    </source>
</evidence>
<sequence length="246" mass="26413">MSEILVSKSNGVMTITINRLAQKNALSLAMYQAMTEALVDLERSDDLHAAVITGSAECFTAGNDLNDFLKGGALTEAHPTVIFLRTLVGLTKPLIAAVAGPAIGIGTTMLMHCDLVYAANNTVFQLPFSKLGLCPEAGSSHILPAQVGRVKAFELLVLGDKFDADEALRLNLINQVVDAEEVLTIATKRAEQLAQLPSQSVKASKGLIVDSNKTQLNEVISAELKYFEHLLGSEESKQIIASFFKK</sequence>
<evidence type="ECO:0000256" key="3">
    <source>
        <dbReference type="ARBA" id="ARBA00023140"/>
    </source>
</evidence>
<dbReference type="Gene3D" id="3.90.226.10">
    <property type="entry name" value="2-enoyl-CoA Hydratase, Chain A, domain 1"/>
    <property type="match status" value="1"/>
</dbReference>
<keyword evidence="3" id="KW-0576">Peroxisome</keyword>
<dbReference type="Gene3D" id="1.10.12.10">
    <property type="entry name" value="Lyase 2-enoyl-coa Hydratase, Chain A, domain 2"/>
    <property type="match status" value="1"/>
</dbReference>
<organism evidence="5 6">
    <name type="scientific">Psychrosphaera ytuae</name>
    <dbReference type="NCBI Taxonomy" id="2820710"/>
    <lineage>
        <taxon>Bacteria</taxon>
        <taxon>Pseudomonadati</taxon>
        <taxon>Pseudomonadota</taxon>
        <taxon>Gammaproteobacteria</taxon>
        <taxon>Alteromonadales</taxon>
        <taxon>Pseudoalteromonadaceae</taxon>
        <taxon>Psychrosphaera</taxon>
    </lineage>
</organism>
<dbReference type="InterPro" id="IPR029045">
    <property type="entry name" value="ClpP/crotonase-like_dom_sf"/>
</dbReference>
<dbReference type="Pfam" id="PF00378">
    <property type="entry name" value="ECH_1"/>
    <property type="match status" value="1"/>
</dbReference>
<dbReference type="InterPro" id="IPR001753">
    <property type="entry name" value="Enoyl-CoA_hydra/iso"/>
</dbReference>
<evidence type="ECO:0000256" key="1">
    <source>
        <dbReference type="ARBA" id="ARBA00004275"/>
    </source>
</evidence>
<dbReference type="KEGG" id="psym:J1N51_14130"/>
<dbReference type="AlphaFoldDB" id="A0A975DBD5"/>
<dbReference type="RefSeq" id="WP_208831884.1">
    <property type="nucleotide sequence ID" value="NZ_CP072110.1"/>
</dbReference>
<dbReference type="InterPro" id="IPR014748">
    <property type="entry name" value="Enoyl-CoA_hydra_C"/>
</dbReference>
<dbReference type="SUPFAM" id="SSF52096">
    <property type="entry name" value="ClpP/crotonase"/>
    <property type="match status" value="1"/>
</dbReference>
<dbReference type="GO" id="GO:0004165">
    <property type="term" value="F:delta(3)-delta(2)-enoyl-CoA isomerase activity"/>
    <property type="evidence" value="ECO:0007669"/>
    <property type="project" value="UniProtKB-ARBA"/>
</dbReference>
<dbReference type="InterPro" id="IPR051053">
    <property type="entry name" value="ECH/Chromodomain_protein"/>
</dbReference>
<comment type="similarity">
    <text evidence="2">Belongs to the enoyl-CoA hydratase/isomerase family.</text>
</comment>
<dbReference type="CDD" id="cd06558">
    <property type="entry name" value="crotonase-like"/>
    <property type="match status" value="1"/>
</dbReference>
<keyword evidence="4" id="KW-0413">Isomerase</keyword>
<evidence type="ECO:0000256" key="2">
    <source>
        <dbReference type="ARBA" id="ARBA00005254"/>
    </source>
</evidence>